<comment type="caution">
    <text evidence="2">The sequence shown here is derived from an EMBL/GenBank/DDBJ whole genome shotgun (WGS) entry which is preliminary data.</text>
</comment>
<accession>A0A917D0W3</accession>
<evidence type="ECO:0000313" key="2">
    <source>
        <dbReference type="EMBL" id="GGG05514.1"/>
    </source>
</evidence>
<sequence length="52" mass="6081">MNQLATVNRTVDFSESSILRASNMEQEMRDNKDKKSSAEMDYQEKQSSSDYR</sequence>
<protein>
    <submittedName>
        <fullName evidence="2">Uncharacterized protein</fullName>
    </submittedName>
</protein>
<evidence type="ECO:0000256" key="1">
    <source>
        <dbReference type="SAM" id="MobiDB-lite"/>
    </source>
</evidence>
<feature type="compositionally biased region" description="Basic and acidic residues" evidence="1">
    <location>
        <begin position="26"/>
        <end position="44"/>
    </location>
</feature>
<feature type="region of interest" description="Disordered" evidence="1">
    <location>
        <begin position="18"/>
        <end position="52"/>
    </location>
</feature>
<organism evidence="2 3">
    <name type="scientific">Paenibacillus abyssi</name>
    <dbReference type="NCBI Taxonomy" id="1340531"/>
    <lineage>
        <taxon>Bacteria</taxon>
        <taxon>Bacillati</taxon>
        <taxon>Bacillota</taxon>
        <taxon>Bacilli</taxon>
        <taxon>Bacillales</taxon>
        <taxon>Paenibacillaceae</taxon>
        <taxon>Paenibacillus</taxon>
    </lineage>
</organism>
<keyword evidence="3" id="KW-1185">Reference proteome</keyword>
<evidence type="ECO:0000313" key="3">
    <source>
        <dbReference type="Proteomes" id="UP000644756"/>
    </source>
</evidence>
<dbReference type="AlphaFoldDB" id="A0A917D0W3"/>
<gene>
    <name evidence="2" type="ORF">GCM10010916_23220</name>
</gene>
<name>A0A917D0W3_9BACL</name>
<proteinExistence type="predicted"/>
<reference evidence="2" key="1">
    <citation type="journal article" date="2014" name="Int. J. Syst. Evol. Microbiol.">
        <title>Complete genome sequence of Corynebacterium casei LMG S-19264T (=DSM 44701T), isolated from a smear-ripened cheese.</title>
        <authorList>
            <consortium name="US DOE Joint Genome Institute (JGI-PGF)"/>
            <person name="Walter F."/>
            <person name="Albersmeier A."/>
            <person name="Kalinowski J."/>
            <person name="Ruckert C."/>
        </authorList>
    </citation>
    <scope>NUCLEOTIDE SEQUENCE</scope>
    <source>
        <strain evidence="2">CGMCC 1.12987</strain>
    </source>
</reference>
<dbReference type="Proteomes" id="UP000644756">
    <property type="component" value="Unassembled WGS sequence"/>
</dbReference>
<dbReference type="EMBL" id="BMGR01000007">
    <property type="protein sequence ID" value="GGG05514.1"/>
    <property type="molecule type" value="Genomic_DNA"/>
</dbReference>
<reference evidence="2" key="2">
    <citation type="submission" date="2020-09" db="EMBL/GenBank/DDBJ databases">
        <authorList>
            <person name="Sun Q."/>
            <person name="Zhou Y."/>
        </authorList>
    </citation>
    <scope>NUCLEOTIDE SEQUENCE</scope>
    <source>
        <strain evidence="2">CGMCC 1.12987</strain>
    </source>
</reference>